<keyword evidence="1 3" id="KW-0378">Hydrolase</keyword>
<dbReference type="RefSeq" id="WP_279524026.1">
    <property type="nucleotide sequence ID" value="NZ_JARVII010000007.1"/>
</dbReference>
<evidence type="ECO:0000313" key="3">
    <source>
        <dbReference type="EMBL" id="MDG9699049.1"/>
    </source>
</evidence>
<proteinExistence type="predicted"/>
<dbReference type="GO" id="GO:0016788">
    <property type="term" value="F:hydrolase activity, acting on ester bonds"/>
    <property type="evidence" value="ECO:0007669"/>
    <property type="project" value="InterPro"/>
</dbReference>
<comment type="caution">
    <text evidence="3">The sequence shown here is derived from an EMBL/GenBank/DDBJ whole genome shotgun (WGS) entry which is preliminary data.</text>
</comment>
<dbReference type="InterPro" id="IPR036514">
    <property type="entry name" value="SGNH_hydro_sf"/>
</dbReference>
<keyword evidence="4" id="KW-1185">Reference proteome</keyword>
<dbReference type="SUPFAM" id="SSF52266">
    <property type="entry name" value="SGNH hydrolase"/>
    <property type="match status" value="1"/>
</dbReference>
<gene>
    <name evidence="3" type="ORF">QB898_04825</name>
</gene>
<evidence type="ECO:0000256" key="2">
    <source>
        <dbReference type="SAM" id="SignalP"/>
    </source>
</evidence>
<dbReference type="InterPro" id="IPR051058">
    <property type="entry name" value="GDSL_Est/Lipase"/>
</dbReference>
<feature type="signal peptide" evidence="2">
    <location>
        <begin position="1"/>
        <end position="22"/>
    </location>
</feature>
<feature type="chain" id="PRO_5043319464" evidence="2">
    <location>
        <begin position="23"/>
        <end position="308"/>
    </location>
</feature>
<dbReference type="PANTHER" id="PTHR45648">
    <property type="entry name" value="GDSL LIPASE/ACYLHYDROLASE FAMILY PROTEIN (AFU_ORTHOLOGUE AFUA_4G14700)"/>
    <property type="match status" value="1"/>
</dbReference>
<dbReference type="EMBL" id="JARVII010000007">
    <property type="protein sequence ID" value="MDG9699049.1"/>
    <property type="molecule type" value="Genomic_DNA"/>
</dbReference>
<dbReference type="AlphaFoldDB" id="A0AAW6RKH6"/>
<dbReference type="Pfam" id="PF00657">
    <property type="entry name" value="Lipase_GDSL"/>
    <property type="match status" value="1"/>
</dbReference>
<dbReference type="PANTHER" id="PTHR45648:SF5">
    <property type="entry name" value="OS04G0577300 PROTEIN"/>
    <property type="match status" value="1"/>
</dbReference>
<dbReference type="Proteomes" id="UP001237156">
    <property type="component" value="Unassembled WGS sequence"/>
</dbReference>
<dbReference type="InterPro" id="IPR001087">
    <property type="entry name" value="GDSL"/>
</dbReference>
<dbReference type="Gene3D" id="3.40.50.1110">
    <property type="entry name" value="SGNH hydrolase"/>
    <property type="match status" value="1"/>
</dbReference>
<name>A0AAW6RKH6_9BURK</name>
<organism evidence="3 4">
    <name type="scientific">Ottowia cancrivicina</name>
    <dbReference type="NCBI Taxonomy" id="3040346"/>
    <lineage>
        <taxon>Bacteria</taxon>
        <taxon>Pseudomonadati</taxon>
        <taxon>Pseudomonadota</taxon>
        <taxon>Betaproteobacteria</taxon>
        <taxon>Burkholderiales</taxon>
        <taxon>Comamonadaceae</taxon>
        <taxon>Ottowia</taxon>
    </lineage>
</organism>
<keyword evidence="2" id="KW-0732">Signal</keyword>
<accession>A0AAW6RKH6</accession>
<protein>
    <submittedName>
        <fullName evidence="3">SGNH/GDSL hydrolase family protein</fullName>
    </submittedName>
</protein>
<dbReference type="PROSITE" id="PS51257">
    <property type="entry name" value="PROKAR_LIPOPROTEIN"/>
    <property type="match status" value="1"/>
</dbReference>
<evidence type="ECO:0000313" key="4">
    <source>
        <dbReference type="Proteomes" id="UP001237156"/>
    </source>
</evidence>
<reference evidence="3 4" key="1">
    <citation type="submission" date="2023-04" db="EMBL/GenBank/DDBJ databases">
        <title>Ottowia paracancer sp. nov., isolated from human stomach.</title>
        <authorList>
            <person name="Song Y."/>
        </authorList>
    </citation>
    <scope>NUCLEOTIDE SEQUENCE [LARGE SCALE GENOMIC DNA]</scope>
    <source>
        <strain evidence="3 4">10c7w1</strain>
    </source>
</reference>
<sequence length="308" mass="32205">MKTSWFSRAAAVALAATASLLAACGSGSTVQQLTPTRFMAVGDGMIDLGHDGKRYTINDGSMLWTQQLASHFGLTLADSSTGGLSYARGNARITAADPTGGGAPSLSAQVDALLARLNNKFEDSDVIILSGGHTDIVTAVNETGISATTTATVKAAGTALGDLAKRLSEAGAKHVVVSGVYNLGLSPWARAQGEAKANAIRDLSVAFNDAMLLSLADTKWGRTVLAINPGLFYNLIANETKDPLFANAKDPVCTTPDATTCTNNTLVSGAKVEQYLFADKLYFTPLANRLYGSSSYGNNAYSSLRDHW</sequence>
<evidence type="ECO:0000256" key="1">
    <source>
        <dbReference type="ARBA" id="ARBA00022801"/>
    </source>
</evidence>